<dbReference type="SUPFAM" id="SSF54909">
    <property type="entry name" value="Dimeric alpha+beta barrel"/>
    <property type="match status" value="1"/>
</dbReference>
<dbReference type="HOGENOM" id="CLU_1147299_0_0_1"/>
<evidence type="ECO:0000313" key="2">
    <source>
        <dbReference type="Proteomes" id="UP000053593"/>
    </source>
</evidence>
<name>A0A0D0C108_9AGAR</name>
<organism evidence="1 2">
    <name type="scientific">Collybiopsis luxurians FD-317 M1</name>
    <dbReference type="NCBI Taxonomy" id="944289"/>
    <lineage>
        <taxon>Eukaryota</taxon>
        <taxon>Fungi</taxon>
        <taxon>Dikarya</taxon>
        <taxon>Basidiomycota</taxon>
        <taxon>Agaricomycotina</taxon>
        <taxon>Agaricomycetes</taxon>
        <taxon>Agaricomycetidae</taxon>
        <taxon>Agaricales</taxon>
        <taxon>Marasmiineae</taxon>
        <taxon>Omphalotaceae</taxon>
        <taxon>Collybiopsis</taxon>
        <taxon>Collybiopsis luxurians</taxon>
    </lineage>
</organism>
<dbReference type="Proteomes" id="UP000053593">
    <property type="component" value="Unassembled WGS sequence"/>
</dbReference>
<dbReference type="OrthoDB" id="3830579at2759"/>
<evidence type="ECO:0008006" key="3">
    <source>
        <dbReference type="Google" id="ProtNLM"/>
    </source>
</evidence>
<proteinExistence type="predicted"/>
<accession>A0A0D0C108</accession>
<dbReference type="AlphaFoldDB" id="A0A0D0C108"/>
<evidence type="ECO:0000313" key="1">
    <source>
        <dbReference type="EMBL" id="KIK51372.1"/>
    </source>
</evidence>
<keyword evidence="2" id="KW-1185">Reference proteome</keyword>
<sequence>MQLDLNQVYSKLVMSTGSRVIQYATFVASDAFINHRDQFSERMSKVGTADGHISTFWGIQVPEEGAKMGYIITTWESADHYRRFRDTSLYILAMDTLKEASVGEASRHQFSGVVGSPGPGLQSDITEVVVVKPKAGVTGEEVKEAAQKLGEIFTGHGHPAALGESINGDGVYLIVVGWPSVTVRLFLLSVRTLCSSNQQFCIFSQYRALSCPLEQASMSHVLYYRFLYRCIYLWASQFLPAD</sequence>
<gene>
    <name evidence="1" type="ORF">GYMLUDRAFT_50606</name>
</gene>
<dbReference type="EMBL" id="KN834865">
    <property type="protein sequence ID" value="KIK51372.1"/>
    <property type="molecule type" value="Genomic_DNA"/>
</dbReference>
<dbReference type="InterPro" id="IPR011008">
    <property type="entry name" value="Dimeric_a/b-barrel"/>
</dbReference>
<protein>
    <recommendedName>
        <fullName evidence="3">ABM domain-containing protein</fullName>
    </recommendedName>
</protein>
<reference evidence="1 2" key="1">
    <citation type="submission" date="2014-04" db="EMBL/GenBank/DDBJ databases">
        <title>Evolutionary Origins and Diversification of the Mycorrhizal Mutualists.</title>
        <authorList>
            <consortium name="DOE Joint Genome Institute"/>
            <consortium name="Mycorrhizal Genomics Consortium"/>
            <person name="Kohler A."/>
            <person name="Kuo A."/>
            <person name="Nagy L.G."/>
            <person name="Floudas D."/>
            <person name="Copeland A."/>
            <person name="Barry K.W."/>
            <person name="Cichocki N."/>
            <person name="Veneault-Fourrey C."/>
            <person name="LaButti K."/>
            <person name="Lindquist E.A."/>
            <person name="Lipzen A."/>
            <person name="Lundell T."/>
            <person name="Morin E."/>
            <person name="Murat C."/>
            <person name="Riley R."/>
            <person name="Ohm R."/>
            <person name="Sun H."/>
            <person name="Tunlid A."/>
            <person name="Henrissat B."/>
            <person name="Grigoriev I.V."/>
            <person name="Hibbett D.S."/>
            <person name="Martin F."/>
        </authorList>
    </citation>
    <scope>NUCLEOTIDE SEQUENCE [LARGE SCALE GENOMIC DNA]</scope>
    <source>
        <strain evidence="1 2">FD-317 M1</strain>
    </source>
</reference>